<dbReference type="CDD" id="cd09272">
    <property type="entry name" value="RNase_HI_RT_Ty1"/>
    <property type="match status" value="1"/>
</dbReference>
<dbReference type="AlphaFoldDB" id="A0A834LIM0"/>
<dbReference type="OrthoDB" id="2551793at2759"/>
<evidence type="ECO:0000313" key="1">
    <source>
        <dbReference type="EMBL" id="KAF7138498.1"/>
    </source>
</evidence>
<accession>A0A834LIM0</accession>
<keyword evidence="2" id="KW-1185">Reference proteome</keyword>
<name>A0A834LIM0_RHOSS</name>
<dbReference type="Proteomes" id="UP000626092">
    <property type="component" value="Unassembled WGS sequence"/>
</dbReference>
<proteinExistence type="predicted"/>
<evidence type="ECO:0000313" key="2">
    <source>
        <dbReference type="Proteomes" id="UP000626092"/>
    </source>
</evidence>
<protein>
    <submittedName>
        <fullName evidence="1">Uncharacterized protein</fullName>
    </submittedName>
</protein>
<organism evidence="1 2">
    <name type="scientific">Rhododendron simsii</name>
    <name type="common">Sims's rhododendron</name>
    <dbReference type="NCBI Taxonomy" id="118357"/>
    <lineage>
        <taxon>Eukaryota</taxon>
        <taxon>Viridiplantae</taxon>
        <taxon>Streptophyta</taxon>
        <taxon>Embryophyta</taxon>
        <taxon>Tracheophyta</taxon>
        <taxon>Spermatophyta</taxon>
        <taxon>Magnoliopsida</taxon>
        <taxon>eudicotyledons</taxon>
        <taxon>Gunneridae</taxon>
        <taxon>Pentapetalae</taxon>
        <taxon>asterids</taxon>
        <taxon>Ericales</taxon>
        <taxon>Ericaceae</taxon>
        <taxon>Ericoideae</taxon>
        <taxon>Rhodoreae</taxon>
        <taxon>Rhododendron</taxon>
    </lineage>
</organism>
<comment type="caution">
    <text evidence="1">The sequence shown here is derived from an EMBL/GenBank/DDBJ whole genome shotgun (WGS) entry which is preliminary data.</text>
</comment>
<reference evidence="1" key="1">
    <citation type="submission" date="2019-11" db="EMBL/GenBank/DDBJ databases">
        <authorList>
            <person name="Liu Y."/>
            <person name="Hou J."/>
            <person name="Li T.-Q."/>
            <person name="Guan C.-H."/>
            <person name="Wu X."/>
            <person name="Wu H.-Z."/>
            <person name="Ling F."/>
            <person name="Zhang R."/>
            <person name="Shi X.-G."/>
            <person name="Ren J.-P."/>
            <person name="Chen E.-F."/>
            <person name="Sun J.-M."/>
        </authorList>
    </citation>
    <scope>NUCLEOTIDE SEQUENCE</scope>
    <source>
        <strain evidence="1">Adult_tree_wgs_1</strain>
        <tissue evidence="1">Leaves</tissue>
    </source>
</reference>
<dbReference type="EMBL" id="WJXA01000007">
    <property type="protein sequence ID" value="KAF7138498.1"/>
    <property type="molecule type" value="Genomic_DNA"/>
</dbReference>
<gene>
    <name evidence="1" type="ORF">RHSIM_Rhsim07G0156800</name>
</gene>
<sequence length="233" mass="26386">MEAKYISYSGAAFEAIWIKRFLEDLKINEIADKPIAIMCDNQAAIQTIRNGEIGSRGIHKDRQYHYVVDVLQRNEIAIDYLSSKEMLADPITKPIAFVDFRKHVHLMGVKRDLPHQSISSRAELDSQSGFQSAPEPIFLEPSSSHSWDLQSQLRAPFQVQLAVESATTNPRRLLLVGNVTHQIRSMATWLGYLAEVGGLLGKPVRLLIPNWRCTRSAMEIVLNGRWWLAGHAR</sequence>